<evidence type="ECO:0000313" key="2">
    <source>
        <dbReference type="Proteomes" id="UP001432322"/>
    </source>
</evidence>
<gene>
    <name evidence="1" type="ORF">PFISCL1PPCAC_6234</name>
</gene>
<sequence>MFHHRMIPSFYSGRCQFWFLSLCLSFSRRLQFTQRSQLLVQFHTQETTKSDIGICVDEYLRRCMGRITYLLEEVTTMESCSRKGSAVLPRGTNHDGVMSSTVPLQSDLILNHSQ</sequence>
<dbReference type="AlphaFoldDB" id="A0AAV5V9M1"/>
<dbReference type="EMBL" id="BTSY01000002">
    <property type="protein sequence ID" value="GMT14937.1"/>
    <property type="molecule type" value="Genomic_DNA"/>
</dbReference>
<organism evidence="1 2">
    <name type="scientific">Pristionchus fissidentatus</name>
    <dbReference type="NCBI Taxonomy" id="1538716"/>
    <lineage>
        <taxon>Eukaryota</taxon>
        <taxon>Metazoa</taxon>
        <taxon>Ecdysozoa</taxon>
        <taxon>Nematoda</taxon>
        <taxon>Chromadorea</taxon>
        <taxon>Rhabditida</taxon>
        <taxon>Rhabditina</taxon>
        <taxon>Diplogasteromorpha</taxon>
        <taxon>Diplogasteroidea</taxon>
        <taxon>Neodiplogasteridae</taxon>
        <taxon>Pristionchus</taxon>
    </lineage>
</organism>
<accession>A0AAV5V9M1</accession>
<reference evidence="1" key="1">
    <citation type="submission" date="2023-10" db="EMBL/GenBank/DDBJ databases">
        <title>Genome assembly of Pristionchus species.</title>
        <authorList>
            <person name="Yoshida K."/>
            <person name="Sommer R.J."/>
        </authorList>
    </citation>
    <scope>NUCLEOTIDE SEQUENCE</scope>
    <source>
        <strain evidence="1">RS5133</strain>
    </source>
</reference>
<comment type="caution">
    <text evidence="1">The sequence shown here is derived from an EMBL/GenBank/DDBJ whole genome shotgun (WGS) entry which is preliminary data.</text>
</comment>
<protein>
    <submittedName>
        <fullName evidence="1">Uncharacterized protein</fullName>
    </submittedName>
</protein>
<dbReference type="Proteomes" id="UP001432322">
    <property type="component" value="Unassembled WGS sequence"/>
</dbReference>
<evidence type="ECO:0000313" key="1">
    <source>
        <dbReference type="EMBL" id="GMT14937.1"/>
    </source>
</evidence>
<name>A0AAV5V9M1_9BILA</name>
<proteinExistence type="predicted"/>
<keyword evidence="2" id="KW-1185">Reference proteome</keyword>